<protein>
    <submittedName>
        <fullName evidence="2">Uncharacterized protein</fullName>
    </submittedName>
</protein>
<accession>A0ABQ8KV57</accession>
<sequence>MGRAAPSRGGTLGPEVALFTLTLVNTPSLDFVDDATYPMTTPASERRGWGTRGLVQDCPEEHVEALRPSSPTTCRPPYFVVRLRQCSVHSLSVIARGPYVHAVLNSDHLWIDFRIELFPDVSSYCSWAPYQEVEVDEQGVETGERFFEDMPSAEWWWEIQQHLPEKATVAPVILASDKTQLTPFSGDKQAWPVYLTIGNIDQSVRRSPSKRAMVLLGYLPATKLQCFPKAQRSLEGYRLFHYAMSLMLDPLIVAGTRGEKMPCSDGWVREIYPILAGYMADYPEQCLVACCKENRCPTCLVMPNDRGELVTTCYRDPVSTLAALQNPSNDRDSPYMQQGLRNVPEPFWAKLPHANIFGCITPDMLHQLHKGVFKDHFFKWSTTGVESEIDARFMRYPPYNNLRVFIKELSAISQWTGNEYRQMEKTFVGILAGCPQVPRRVVAAIRSLMDFIYLAHYPIHSTSSLRNMRRALEDLHRHKQVFVELGLRMDFNIPKVHWLEHYVVSIIRVGSCAGFSTDISERLHIEFAKLGYRASSHKQREKMRRLQSYMRWVERKTEEQIVAEMIQAAEGDHDAANPDDSDADVDSSESDGTAGSDDEAGETEEAMDLVEDTLVVRRRVGVEDVQAESWQSFAEVPEQDTQGIDEQEVNEENTPFGAYRISRLPGVGVFSGRDIVRALGAESFEDALLAFLRRQPLYSPTTPLHLLDYHYPLYKEFTRTLPSLREIKNDDFRDRVRAIPRTAQLPARYDTVLYLEDADIAANIGVKGYRIGQVRAIFALPPHLQRMRLNATRADTHLAYVELFTPFLDEPERWSKLYQVSRKSFGAAICYRIPRRR</sequence>
<name>A0ABQ8KV57_9APHY</name>
<dbReference type="Proteomes" id="UP000814176">
    <property type="component" value="Unassembled WGS sequence"/>
</dbReference>
<evidence type="ECO:0000256" key="1">
    <source>
        <dbReference type="SAM" id="MobiDB-lite"/>
    </source>
</evidence>
<feature type="compositionally biased region" description="Acidic residues" evidence="1">
    <location>
        <begin position="577"/>
        <end position="589"/>
    </location>
</feature>
<keyword evidence="3" id="KW-1185">Reference proteome</keyword>
<reference evidence="2 3" key="1">
    <citation type="journal article" date="2021" name="Environ. Microbiol.">
        <title>Gene family expansions and transcriptome signatures uncover fungal adaptations to wood decay.</title>
        <authorList>
            <person name="Hage H."/>
            <person name="Miyauchi S."/>
            <person name="Viragh M."/>
            <person name="Drula E."/>
            <person name="Min B."/>
            <person name="Chaduli D."/>
            <person name="Navarro D."/>
            <person name="Favel A."/>
            <person name="Norest M."/>
            <person name="Lesage-Meessen L."/>
            <person name="Balint B."/>
            <person name="Merenyi Z."/>
            <person name="de Eugenio L."/>
            <person name="Morin E."/>
            <person name="Martinez A.T."/>
            <person name="Baldrian P."/>
            <person name="Stursova M."/>
            <person name="Martinez M.J."/>
            <person name="Novotny C."/>
            <person name="Magnuson J.K."/>
            <person name="Spatafora J.W."/>
            <person name="Maurice S."/>
            <person name="Pangilinan J."/>
            <person name="Andreopoulos W."/>
            <person name="LaButti K."/>
            <person name="Hundley H."/>
            <person name="Na H."/>
            <person name="Kuo A."/>
            <person name="Barry K."/>
            <person name="Lipzen A."/>
            <person name="Henrissat B."/>
            <person name="Riley R."/>
            <person name="Ahrendt S."/>
            <person name="Nagy L.G."/>
            <person name="Grigoriev I.V."/>
            <person name="Martin F."/>
            <person name="Rosso M.N."/>
        </authorList>
    </citation>
    <scope>NUCLEOTIDE SEQUENCE [LARGE SCALE GENOMIC DNA]</scope>
    <source>
        <strain evidence="2 3">CIRM-BRFM 1785</strain>
    </source>
</reference>
<organism evidence="2 3">
    <name type="scientific">Rhodofomes roseus</name>
    <dbReference type="NCBI Taxonomy" id="34475"/>
    <lineage>
        <taxon>Eukaryota</taxon>
        <taxon>Fungi</taxon>
        <taxon>Dikarya</taxon>
        <taxon>Basidiomycota</taxon>
        <taxon>Agaricomycotina</taxon>
        <taxon>Agaricomycetes</taxon>
        <taxon>Polyporales</taxon>
        <taxon>Rhodofomes</taxon>
    </lineage>
</organism>
<feature type="region of interest" description="Disordered" evidence="1">
    <location>
        <begin position="571"/>
        <end position="605"/>
    </location>
</feature>
<dbReference type="InterPro" id="IPR041078">
    <property type="entry name" value="Plavaka"/>
</dbReference>
<dbReference type="EMBL" id="JADCUA010000002">
    <property type="protein sequence ID" value="KAH9842960.1"/>
    <property type="molecule type" value="Genomic_DNA"/>
</dbReference>
<evidence type="ECO:0000313" key="3">
    <source>
        <dbReference type="Proteomes" id="UP000814176"/>
    </source>
</evidence>
<feature type="compositionally biased region" description="Acidic residues" evidence="1">
    <location>
        <begin position="596"/>
        <end position="605"/>
    </location>
</feature>
<dbReference type="GeneID" id="72007338"/>
<comment type="caution">
    <text evidence="2">The sequence shown here is derived from an EMBL/GenBank/DDBJ whole genome shotgun (WGS) entry which is preliminary data.</text>
</comment>
<gene>
    <name evidence="2" type="ORF">C8Q71DRAFT_845398</name>
</gene>
<evidence type="ECO:0000313" key="2">
    <source>
        <dbReference type="EMBL" id="KAH9842960.1"/>
    </source>
</evidence>
<dbReference type="RefSeq" id="XP_047784007.1">
    <property type="nucleotide sequence ID" value="XM_047926606.1"/>
</dbReference>
<proteinExistence type="predicted"/>
<dbReference type="Pfam" id="PF18759">
    <property type="entry name" value="Plavaka"/>
    <property type="match status" value="1"/>
</dbReference>